<protein>
    <submittedName>
        <fullName evidence="1">Glutaredoxin-like protein</fullName>
    </submittedName>
</protein>
<name>A0A8S5LRF0_9CAUD</name>
<accession>A0A8S5LRF0</accession>
<organism evidence="1">
    <name type="scientific">Myoviridae sp. ctfJc17</name>
    <dbReference type="NCBI Taxonomy" id="2827612"/>
    <lineage>
        <taxon>Viruses</taxon>
        <taxon>Duplodnaviria</taxon>
        <taxon>Heunggongvirae</taxon>
        <taxon>Uroviricota</taxon>
        <taxon>Caudoviricetes</taxon>
    </lineage>
</organism>
<proteinExistence type="predicted"/>
<dbReference type="EMBL" id="BK015898">
    <property type="protein sequence ID" value="DAD72423.1"/>
    <property type="molecule type" value="Genomic_DNA"/>
</dbReference>
<evidence type="ECO:0000313" key="1">
    <source>
        <dbReference type="EMBL" id="DAD72423.1"/>
    </source>
</evidence>
<sequence>MNREIKTKKVGRQKKLTNPCPVIKGETEVMVGSPKCITCQGFERKFEKDGRAYVHCNRL</sequence>
<reference evidence="1" key="1">
    <citation type="journal article" date="2021" name="Proc. Natl. Acad. Sci. U.S.A.">
        <title>A Catalog of Tens of Thousands of Viruses from Human Metagenomes Reveals Hidden Associations with Chronic Diseases.</title>
        <authorList>
            <person name="Tisza M.J."/>
            <person name="Buck C.B."/>
        </authorList>
    </citation>
    <scope>NUCLEOTIDE SEQUENCE</scope>
    <source>
        <strain evidence="1">CtfJc17</strain>
    </source>
</reference>